<dbReference type="PANTHER" id="PTHR31744">
    <property type="entry name" value="PROTEIN CUP-SHAPED COTYLEDON 2-RELATED"/>
    <property type="match status" value="1"/>
</dbReference>
<dbReference type="GO" id="GO:0003677">
    <property type="term" value="F:DNA binding"/>
    <property type="evidence" value="ECO:0007669"/>
    <property type="project" value="UniProtKB-KW"/>
</dbReference>
<reference evidence="6 7" key="1">
    <citation type="submission" date="2023-12" db="EMBL/GenBank/DDBJ databases">
        <title>A high-quality genome assembly for Dillenia turbinata (Dilleniales).</title>
        <authorList>
            <person name="Chanderbali A."/>
        </authorList>
    </citation>
    <scope>NUCLEOTIDE SEQUENCE [LARGE SCALE GENOMIC DNA]</scope>
    <source>
        <strain evidence="6">LSX21</strain>
        <tissue evidence="6">Leaf</tissue>
    </source>
</reference>
<dbReference type="AlphaFoldDB" id="A0AAN8VT54"/>
<dbReference type="EMBL" id="JBAMMX010000005">
    <property type="protein sequence ID" value="KAK6939624.1"/>
    <property type="molecule type" value="Genomic_DNA"/>
</dbReference>
<keyword evidence="2" id="KW-0238">DNA-binding</keyword>
<dbReference type="PROSITE" id="PS51005">
    <property type="entry name" value="NAC"/>
    <property type="match status" value="1"/>
</dbReference>
<dbReference type="InterPro" id="IPR003441">
    <property type="entry name" value="NAC-dom"/>
</dbReference>
<keyword evidence="7" id="KW-1185">Reference proteome</keyword>
<comment type="caution">
    <text evidence="6">The sequence shown here is derived from an EMBL/GenBank/DDBJ whole genome shotgun (WGS) entry which is preliminary data.</text>
</comment>
<dbReference type="GO" id="GO:0006355">
    <property type="term" value="P:regulation of DNA-templated transcription"/>
    <property type="evidence" value="ECO:0007669"/>
    <property type="project" value="InterPro"/>
</dbReference>
<evidence type="ECO:0000256" key="3">
    <source>
        <dbReference type="ARBA" id="ARBA00023163"/>
    </source>
</evidence>
<evidence type="ECO:0000256" key="4">
    <source>
        <dbReference type="ARBA" id="ARBA00023242"/>
    </source>
</evidence>
<protein>
    <submittedName>
        <fullName evidence="6">NAC domain</fullName>
    </submittedName>
</protein>
<keyword evidence="3" id="KW-0804">Transcription</keyword>
<keyword evidence="1" id="KW-0805">Transcription regulation</keyword>
<evidence type="ECO:0000313" key="6">
    <source>
        <dbReference type="EMBL" id="KAK6939624.1"/>
    </source>
</evidence>
<dbReference type="Gene3D" id="2.170.150.80">
    <property type="entry name" value="NAC domain"/>
    <property type="match status" value="1"/>
</dbReference>
<feature type="domain" description="NAC" evidence="5">
    <location>
        <begin position="16"/>
        <end position="162"/>
    </location>
</feature>
<evidence type="ECO:0000259" key="5">
    <source>
        <dbReference type="PROSITE" id="PS51005"/>
    </source>
</evidence>
<dbReference type="Proteomes" id="UP001370490">
    <property type="component" value="Unassembled WGS sequence"/>
</dbReference>
<sequence>MEENLSLSSIAAVQKLPPGSRFYPSEELLLSYYLSNKNNDSSEVIDVIGELDLYGHDPFDLPDLACFSYGCGGRKRHWYCYTARVLNEKKWRKGGVGFWKRMGRARDVVTRGAGVVLGMRRSFVFYSGKTVKAAVKTDLVLYEYSLAENQKGSFVLCRVFVRSRCKNSPSSSCAEECVAAVRHVGTQYDGGVMSELAEVEGKDGDAFNGENRRIEDDRNSAIDNHITGGPASVTGLQFPSSIQQNDLVKLSHLYSDGTVSFEAARFLTSILEEDFIELEDLVYPVSEPKYWSNG</sequence>
<evidence type="ECO:0000256" key="2">
    <source>
        <dbReference type="ARBA" id="ARBA00023125"/>
    </source>
</evidence>
<gene>
    <name evidence="6" type="ORF">RJ641_029155</name>
</gene>
<dbReference type="InterPro" id="IPR036093">
    <property type="entry name" value="NAC_dom_sf"/>
</dbReference>
<evidence type="ECO:0000313" key="7">
    <source>
        <dbReference type="Proteomes" id="UP001370490"/>
    </source>
</evidence>
<dbReference type="SUPFAM" id="SSF101941">
    <property type="entry name" value="NAC domain"/>
    <property type="match status" value="1"/>
</dbReference>
<keyword evidence="4" id="KW-0539">Nucleus</keyword>
<dbReference type="Pfam" id="PF02365">
    <property type="entry name" value="NAM"/>
    <property type="match status" value="1"/>
</dbReference>
<evidence type="ECO:0000256" key="1">
    <source>
        <dbReference type="ARBA" id="ARBA00023015"/>
    </source>
</evidence>
<accession>A0AAN8VT54</accession>
<name>A0AAN8VT54_9MAGN</name>
<organism evidence="6 7">
    <name type="scientific">Dillenia turbinata</name>
    <dbReference type="NCBI Taxonomy" id="194707"/>
    <lineage>
        <taxon>Eukaryota</taxon>
        <taxon>Viridiplantae</taxon>
        <taxon>Streptophyta</taxon>
        <taxon>Embryophyta</taxon>
        <taxon>Tracheophyta</taxon>
        <taxon>Spermatophyta</taxon>
        <taxon>Magnoliopsida</taxon>
        <taxon>eudicotyledons</taxon>
        <taxon>Gunneridae</taxon>
        <taxon>Pentapetalae</taxon>
        <taxon>Dilleniales</taxon>
        <taxon>Dilleniaceae</taxon>
        <taxon>Dillenia</taxon>
    </lineage>
</organism>
<proteinExistence type="predicted"/>